<comment type="cofactor">
    <cofactor evidence="1 8 9">
        <name>pyridoxal 5'-phosphate</name>
        <dbReference type="ChEBI" id="CHEBI:597326"/>
    </cofactor>
</comment>
<dbReference type="Proteomes" id="UP000319578">
    <property type="component" value="Unassembled WGS sequence"/>
</dbReference>
<comment type="similarity">
    <text evidence="2 8">Belongs to the threonine synthase family.</text>
</comment>
<dbReference type="STRING" id="54915.ADS79_26225"/>
<comment type="pathway">
    <text evidence="8">Amino-acid biosynthesis; L-threonine biosynthesis; L-threonine from L-aspartate: step 5/5.</text>
</comment>
<dbReference type="AlphaFoldDB" id="A0A0K9YMK1"/>
<dbReference type="GO" id="GO:0009097">
    <property type="term" value="P:isoleucine biosynthetic process"/>
    <property type="evidence" value="ECO:0007669"/>
    <property type="project" value="TreeGrafter"/>
</dbReference>
<evidence type="ECO:0000256" key="7">
    <source>
        <dbReference type="NCBIfam" id="TIGR00260"/>
    </source>
</evidence>
<dbReference type="InterPro" id="IPR004450">
    <property type="entry name" value="Thr_synthase-like"/>
</dbReference>
<dbReference type="RefSeq" id="WP_049741402.1">
    <property type="nucleotide sequence ID" value="NZ_BJON01000018.1"/>
</dbReference>
<keyword evidence="15" id="KW-1185">Reference proteome</keyword>
<dbReference type="InterPro" id="IPR050147">
    <property type="entry name" value="Ser/Thr_Dehydratase"/>
</dbReference>
<dbReference type="UniPathway" id="UPA00050">
    <property type="reaction ID" value="UER00065"/>
</dbReference>
<feature type="domain" description="Tryptophan synthase beta chain-like PALP" evidence="11">
    <location>
        <begin position="55"/>
        <end position="362"/>
    </location>
</feature>
<evidence type="ECO:0000256" key="2">
    <source>
        <dbReference type="ARBA" id="ARBA00005517"/>
    </source>
</evidence>
<gene>
    <name evidence="13" type="ORF">ADS79_26225</name>
    <name evidence="12" type="ORF">BRE01_45220</name>
</gene>
<dbReference type="PANTHER" id="PTHR48078">
    <property type="entry name" value="THREONINE DEHYDRATASE, MITOCHONDRIAL-RELATED"/>
    <property type="match status" value="1"/>
</dbReference>
<dbReference type="GO" id="GO:0006567">
    <property type="term" value="P:L-threonine catabolic process"/>
    <property type="evidence" value="ECO:0007669"/>
    <property type="project" value="TreeGrafter"/>
</dbReference>
<evidence type="ECO:0000256" key="3">
    <source>
        <dbReference type="ARBA" id="ARBA00018679"/>
    </source>
</evidence>
<dbReference type="Gene3D" id="3.40.50.1100">
    <property type="match status" value="2"/>
</dbReference>
<evidence type="ECO:0000313" key="12">
    <source>
        <dbReference type="EMBL" id="GED70820.1"/>
    </source>
</evidence>
<dbReference type="NCBIfam" id="TIGR00260">
    <property type="entry name" value="thrC"/>
    <property type="match status" value="1"/>
</dbReference>
<evidence type="ECO:0000256" key="6">
    <source>
        <dbReference type="ARBA" id="ARBA00049144"/>
    </source>
</evidence>
<accession>A0A0K9YMK1</accession>
<feature type="modified residue" description="N6-(pyridoxal phosphate)lysine" evidence="10">
    <location>
        <position position="92"/>
    </location>
</feature>
<evidence type="ECO:0000259" key="11">
    <source>
        <dbReference type="Pfam" id="PF00291"/>
    </source>
</evidence>
<reference evidence="14" key="1">
    <citation type="submission" date="2015-07" db="EMBL/GenBank/DDBJ databases">
        <title>Genome sequencing project for genomic taxonomy and phylogenomics of Bacillus-like bacteria.</title>
        <authorList>
            <person name="Liu B."/>
            <person name="Wang J."/>
            <person name="Zhu Y."/>
            <person name="Liu G."/>
            <person name="Chen Q."/>
            <person name="Chen Z."/>
            <person name="Lan J."/>
            <person name="Che J."/>
            <person name="Ge C."/>
            <person name="Shi H."/>
            <person name="Pan Z."/>
            <person name="Liu X."/>
        </authorList>
    </citation>
    <scope>NUCLEOTIDE SEQUENCE [LARGE SCALE GENOMIC DNA]</scope>
    <source>
        <strain evidence="14">DSM 9887</strain>
    </source>
</reference>
<keyword evidence="4 8" id="KW-0663">Pyridoxal phosphate</keyword>
<evidence type="ECO:0000256" key="9">
    <source>
        <dbReference type="PIRSR" id="PIRSR038945-1"/>
    </source>
</evidence>
<feature type="binding site" evidence="9">
    <location>
        <position position="118"/>
    </location>
    <ligand>
        <name>pyridoxal 5'-phosphate</name>
        <dbReference type="ChEBI" id="CHEBI:597326"/>
    </ligand>
</feature>
<evidence type="ECO:0000313" key="15">
    <source>
        <dbReference type="Proteomes" id="UP000319578"/>
    </source>
</evidence>
<evidence type="ECO:0000313" key="13">
    <source>
        <dbReference type="EMBL" id="KNB69395.1"/>
    </source>
</evidence>
<evidence type="ECO:0000313" key="14">
    <source>
        <dbReference type="Proteomes" id="UP000036834"/>
    </source>
</evidence>
<evidence type="ECO:0000256" key="8">
    <source>
        <dbReference type="PIRNR" id="PIRNR038945"/>
    </source>
</evidence>
<evidence type="ECO:0000256" key="4">
    <source>
        <dbReference type="ARBA" id="ARBA00022898"/>
    </source>
</evidence>
<dbReference type="EC" id="4.2.3.1" evidence="7 8"/>
<reference evidence="12 15" key="3">
    <citation type="submission" date="2019-06" db="EMBL/GenBank/DDBJ databases">
        <title>Whole genome shotgun sequence of Brevibacillus reuszeri NBRC 15719.</title>
        <authorList>
            <person name="Hosoyama A."/>
            <person name="Uohara A."/>
            <person name="Ohji S."/>
            <person name="Ichikawa N."/>
        </authorList>
    </citation>
    <scope>NUCLEOTIDE SEQUENCE [LARGE SCALE GENOMIC DNA]</scope>
    <source>
        <strain evidence="12 15">NBRC 15719</strain>
    </source>
</reference>
<dbReference type="Proteomes" id="UP000036834">
    <property type="component" value="Unassembled WGS sequence"/>
</dbReference>
<sequence length="393" mass="42021">MHATGLKCVFCQATYSLEPLYECAACTGLLEVVYDRTQADDPRALLPISKQDRIHLGEGETSLLSAPRLAKRLGIKELLLKCEFMNPTGSFKDRPVAIGISKAVEFGFQKVIAASSGNGAASVSAYAARAGLEAIILVPESTPIEKVRQTLAYGAKVIRVKGPYSNCFSLAKQLGESQNIFNLTTTLLNPYTVEGNKAVAHELYEQMKGFVPDVIYVPIGAGPLLIGIYRGYEEARHFHEGTKLPRMAGIQATGNNPIATAFTLGESVVRSEPNPQTIAGGIADGLVGYEKDGTYTLQIVNQSNGFVLDVSDARILEAQILLAEEEGVFVEPSAAAGIAGLMKSLEEHRISENDSVVVVLTGHGLKDMGNVRVASEVPTIENGMEQLLGVVGK</sequence>
<name>A0A0K9YMK1_9BACL</name>
<keyword evidence="8" id="KW-0791">Threonine biosynthesis</keyword>
<dbReference type="InterPro" id="IPR036052">
    <property type="entry name" value="TrpB-like_PALP_sf"/>
</dbReference>
<evidence type="ECO:0000256" key="1">
    <source>
        <dbReference type="ARBA" id="ARBA00001933"/>
    </source>
</evidence>
<keyword evidence="8" id="KW-0028">Amino-acid biosynthesis</keyword>
<keyword evidence="5 8" id="KW-0456">Lyase</keyword>
<dbReference type="CDD" id="cd01563">
    <property type="entry name" value="Thr-synth_1"/>
    <property type="match status" value="1"/>
</dbReference>
<dbReference type="PANTHER" id="PTHR48078:SF6">
    <property type="entry name" value="L-THREONINE DEHYDRATASE CATABOLIC TDCB"/>
    <property type="match status" value="1"/>
</dbReference>
<dbReference type="PIRSF" id="PIRSF038945">
    <property type="entry name" value="Thr_synthase"/>
    <property type="match status" value="1"/>
</dbReference>
<dbReference type="EMBL" id="LGIQ01000011">
    <property type="protein sequence ID" value="KNB69395.1"/>
    <property type="molecule type" value="Genomic_DNA"/>
</dbReference>
<dbReference type="EMBL" id="BJON01000018">
    <property type="protein sequence ID" value="GED70820.1"/>
    <property type="molecule type" value="Genomic_DNA"/>
</dbReference>
<dbReference type="SUPFAM" id="SSF53686">
    <property type="entry name" value="Tryptophan synthase beta subunit-like PLP-dependent enzymes"/>
    <property type="match status" value="1"/>
</dbReference>
<dbReference type="GO" id="GO:0004795">
    <property type="term" value="F:threonine synthase activity"/>
    <property type="evidence" value="ECO:0007669"/>
    <property type="project" value="UniProtKB-UniRule"/>
</dbReference>
<dbReference type="PATRIC" id="fig|54915.3.peg.4415"/>
<proteinExistence type="inferred from homology"/>
<protein>
    <recommendedName>
        <fullName evidence="3 7">Threonine synthase</fullName>
        <ecNumber evidence="7 8">4.2.3.1</ecNumber>
    </recommendedName>
</protein>
<feature type="binding site" evidence="9">
    <location>
        <position position="361"/>
    </location>
    <ligand>
        <name>pyridoxal 5'-phosphate</name>
        <dbReference type="ChEBI" id="CHEBI:597326"/>
    </ligand>
</feature>
<comment type="function">
    <text evidence="8">Catalyzes the gamma-elimination of phosphate from L-phosphohomoserine and the beta-addition of water to produce L-threonine.</text>
</comment>
<evidence type="ECO:0000256" key="10">
    <source>
        <dbReference type="PIRSR" id="PIRSR038945-2"/>
    </source>
</evidence>
<dbReference type="GO" id="GO:0003941">
    <property type="term" value="F:L-serine ammonia-lyase activity"/>
    <property type="evidence" value="ECO:0007669"/>
    <property type="project" value="TreeGrafter"/>
</dbReference>
<dbReference type="GO" id="GO:0009088">
    <property type="term" value="P:threonine biosynthetic process"/>
    <property type="evidence" value="ECO:0007669"/>
    <property type="project" value="UniProtKB-UniRule"/>
</dbReference>
<evidence type="ECO:0000256" key="5">
    <source>
        <dbReference type="ARBA" id="ARBA00023239"/>
    </source>
</evidence>
<reference evidence="13" key="2">
    <citation type="submission" date="2015-07" db="EMBL/GenBank/DDBJ databases">
        <title>MeaNS - Measles Nucleotide Surveillance Program.</title>
        <authorList>
            <person name="Tran T."/>
            <person name="Druce J."/>
        </authorList>
    </citation>
    <scope>NUCLEOTIDE SEQUENCE</scope>
    <source>
        <strain evidence="13">DSM 9887</strain>
    </source>
</reference>
<dbReference type="InterPro" id="IPR026260">
    <property type="entry name" value="Thr_Synthase_bac/arc"/>
</dbReference>
<dbReference type="GO" id="GO:0004794">
    <property type="term" value="F:threonine deaminase activity"/>
    <property type="evidence" value="ECO:0007669"/>
    <property type="project" value="TreeGrafter"/>
</dbReference>
<organism evidence="13 14">
    <name type="scientific">Brevibacillus reuszeri</name>
    <dbReference type="NCBI Taxonomy" id="54915"/>
    <lineage>
        <taxon>Bacteria</taxon>
        <taxon>Bacillati</taxon>
        <taxon>Bacillota</taxon>
        <taxon>Bacilli</taxon>
        <taxon>Bacillales</taxon>
        <taxon>Paenibacillaceae</taxon>
        <taxon>Brevibacillus</taxon>
    </lineage>
</organism>
<dbReference type="Pfam" id="PF00291">
    <property type="entry name" value="PALP"/>
    <property type="match status" value="1"/>
</dbReference>
<comment type="catalytic activity">
    <reaction evidence="6 8">
        <text>O-phospho-L-homoserine + H2O = L-threonine + phosphate</text>
        <dbReference type="Rhea" id="RHEA:10840"/>
        <dbReference type="ChEBI" id="CHEBI:15377"/>
        <dbReference type="ChEBI" id="CHEBI:43474"/>
        <dbReference type="ChEBI" id="CHEBI:57590"/>
        <dbReference type="ChEBI" id="CHEBI:57926"/>
        <dbReference type="EC" id="4.2.3.1"/>
    </reaction>
</comment>
<dbReference type="GO" id="GO:0006565">
    <property type="term" value="P:L-serine catabolic process"/>
    <property type="evidence" value="ECO:0007669"/>
    <property type="project" value="TreeGrafter"/>
</dbReference>
<dbReference type="InterPro" id="IPR001926">
    <property type="entry name" value="TrpB-like_PALP"/>
</dbReference>
<comment type="caution">
    <text evidence="13">The sequence shown here is derived from an EMBL/GenBank/DDBJ whole genome shotgun (WGS) entry which is preliminary data.</text>
</comment>
<dbReference type="OrthoDB" id="9778118at2"/>